<evidence type="ECO:0000256" key="4">
    <source>
        <dbReference type="ARBA" id="ARBA00022679"/>
    </source>
</evidence>
<evidence type="ECO:0000256" key="1">
    <source>
        <dbReference type="ARBA" id="ARBA00004651"/>
    </source>
</evidence>
<gene>
    <name evidence="11" type="ORF">SAMN02745716_2078</name>
</gene>
<name>A0A1H6FYF3_THEAL</name>
<evidence type="ECO:0000256" key="8">
    <source>
        <dbReference type="SAM" id="MobiDB-lite"/>
    </source>
</evidence>
<accession>A0A1H6FYF3</accession>
<feature type="transmembrane region" description="Helical" evidence="9">
    <location>
        <begin position="228"/>
        <end position="246"/>
    </location>
</feature>
<dbReference type="STRING" id="29539.SAMN02745716_2078"/>
<feature type="domain" description="Glycosyltransferase RgtA/B/C/D-like" evidence="10">
    <location>
        <begin position="84"/>
        <end position="238"/>
    </location>
</feature>
<dbReference type="Pfam" id="PF13231">
    <property type="entry name" value="PMT_2"/>
    <property type="match status" value="1"/>
</dbReference>
<evidence type="ECO:0000256" key="6">
    <source>
        <dbReference type="ARBA" id="ARBA00022989"/>
    </source>
</evidence>
<keyword evidence="4 11" id="KW-0808">Transferase</keyword>
<dbReference type="GO" id="GO:0005886">
    <property type="term" value="C:plasma membrane"/>
    <property type="evidence" value="ECO:0007669"/>
    <property type="project" value="UniProtKB-SubCell"/>
</dbReference>
<feature type="transmembrane region" description="Helical" evidence="9">
    <location>
        <begin position="187"/>
        <end position="208"/>
    </location>
</feature>
<feature type="transmembrane region" description="Helical" evidence="9">
    <location>
        <begin position="336"/>
        <end position="356"/>
    </location>
</feature>
<evidence type="ECO:0000256" key="3">
    <source>
        <dbReference type="ARBA" id="ARBA00022676"/>
    </source>
</evidence>
<feature type="region of interest" description="Disordered" evidence="8">
    <location>
        <begin position="515"/>
        <end position="540"/>
    </location>
</feature>
<keyword evidence="2" id="KW-1003">Cell membrane</keyword>
<evidence type="ECO:0000256" key="7">
    <source>
        <dbReference type="ARBA" id="ARBA00023136"/>
    </source>
</evidence>
<dbReference type="GO" id="GO:0016763">
    <property type="term" value="F:pentosyltransferase activity"/>
    <property type="evidence" value="ECO:0007669"/>
    <property type="project" value="TreeGrafter"/>
</dbReference>
<dbReference type="AlphaFoldDB" id="A0A1H6FYF3"/>
<dbReference type="GO" id="GO:0009103">
    <property type="term" value="P:lipopolysaccharide biosynthetic process"/>
    <property type="evidence" value="ECO:0007669"/>
    <property type="project" value="UniProtKB-ARBA"/>
</dbReference>
<keyword evidence="7 9" id="KW-0472">Membrane</keyword>
<dbReference type="InterPro" id="IPR038731">
    <property type="entry name" value="RgtA/B/C-like"/>
</dbReference>
<feature type="transmembrane region" description="Helical" evidence="9">
    <location>
        <begin position="161"/>
        <end position="180"/>
    </location>
</feature>
<evidence type="ECO:0000259" key="10">
    <source>
        <dbReference type="Pfam" id="PF13231"/>
    </source>
</evidence>
<keyword evidence="3 11" id="KW-0328">Glycosyltransferase</keyword>
<protein>
    <submittedName>
        <fullName evidence="11">Dolichyl-phosphate-mannose-protein mannosyltransferase</fullName>
    </submittedName>
</protein>
<evidence type="ECO:0000256" key="2">
    <source>
        <dbReference type="ARBA" id="ARBA00022475"/>
    </source>
</evidence>
<organism evidence="11 12">
    <name type="scientific">Thermoleophilum album</name>
    <dbReference type="NCBI Taxonomy" id="29539"/>
    <lineage>
        <taxon>Bacteria</taxon>
        <taxon>Bacillati</taxon>
        <taxon>Actinomycetota</taxon>
        <taxon>Thermoleophilia</taxon>
        <taxon>Thermoleophilales</taxon>
        <taxon>Thermoleophilaceae</taxon>
        <taxon>Thermoleophilum</taxon>
    </lineage>
</organism>
<dbReference type="PANTHER" id="PTHR33908">
    <property type="entry name" value="MANNOSYLTRANSFERASE YKCB-RELATED"/>
    <property type="match status" value="1"/>
</dbReference>
<feature type="compositionally biased region" description="Basic and acidic residues" evidence="8">
    <location>
        <begin position="530"/>
        <end position="540"/>
    </location>
</feature>
<sequence>MAAQGVGASTWGSHLRAAVSAAAVRRPRAASDPRVVLLALLAFALLLRLGALGESFWYDESYTAYIVAQRPLHALELIPATESTPPLYYAIAWLWVQLFGGGEVALRSLSLVAGLGTVYVLYLLGRELAPAGRERAAAATCALVGASSPLLAWYASEARAYALFALWCALATLLFARALREPSSRGLWWYGATAAAALATHYFAVFVIGPQLVLLLARLRWRGAWRALALPAASGLALAPLALAQLGSRRTDWITESPLTERAWHALVHFAAGFKPPLVPALLALLLFWGGVGAVALRPPRDLDPRARTVALLALAGIASSLVLAPLGLDRVLTRNLLGSWPLLAVPAALAALSATGRARRAAVAALAVWCALSGLLTARIGSHPWLRRPDWREAAHFVASGDRPQLVVVPAYPHLLPLRIYLPQLRRAPAGRVAYREIDLIVPRGSGGDGCWWGALCNLPRAPLPRRQPAGFRPALVRSAHGLVYERLLPTRRGVEVSAQEALRVLAPPGPNGAFWQRGAVNGRKSHPGSKDRADRRRA</sequence>
<reference evidence="12" key="1">
    <citation type="submission" date="2016-10" db="EMBL/GenBank/DDBJ databases">
        <authorList>
            <person name="Varghese N."/>
            <person name="Submissions S."/>
        </authorList>
    </citation>
    <scope>NUCLEOTIDE SEQUENCE [LARGE SCALE GENOMIC DNA]</scope>
    <source>
        <strain evidence="12">ATCC 35263</strain>
    </source>
</reference>
<dbReference type="Proteomes" id="UP000222056">
    <property type="component" value="Unassembled WGS sequence"/>
</dbReference>
<keyword evidence="6 9" id="KW-1133">Transmembrane helix</keyword>
<keyword evidence="5 9" id="KW-0812">Transmembrane</keyword>
<evidence type="ECO:0000256" key="5">
    <source>
        <dbReference type="ARBA" id="ARBA00022692"/>
    </source>
</evidence>
<feature type="transmembrane region" description="Helical" evidence="9">
    <location>
        <begin position="362"/>
        <end position="379"/>
    </location>
</feature>
<dbReference type="InterPro" id="IPR050297">
    <property type="entry name" value="LipidA_mod_glycosyltrf_83"/>
</dbReference>
<feature type="transmembrane region" description="Helical" evidence="9">
    <location>
        <begin position="35"/>
        <end position="53"/>
    </location>
</feature>
<keyword evidence="12" id="KW-1185">Reference proteome</keyword>
<comment type="subcellular location">
    <subcellularLocation>
        <location evidence="1">Cell membrane</location>
        <topology evidence="1">Multi-pass membrane protein</topology>
    </subcellularLocation>
</comment>
<feature type="transmembrane region" description="Helical" evidence="9">
    <location>
        <begin position="309"/>
        <end position="329"/>
    </location>
</feature>
<evidence type="ECO:0000256" key="9">
    <source>
        <dbReference type="SAM" id="Phobius"/>
    </source>
</evidence>
<dbReference type="EMBL" id="FNWJ01000002">
    <property type="protein sequence ID" value="SEH15826.1"/>
    <property type="molecule type" value="Genomic_DNA"/>
</dbReference>
<feature type="transmembrane region" description="Helical" evidence="9">
    <location>
        <begin position="104"/>
        <end position="124"/>
    </location>
</feature>
<dbReference type="OrthoDB" id="5318634at2"/>
<feature type="transmembrane region" description="Helical" evidence="9">
    <location>
        <begin position="267"/>
        <end position="289"/>
    </location>
</feature>
<dbReference type="PANTHER" id="PTHR33908:SF11">
    <property type="entry name" value="MEMBRANE PROTEIN"/>
    <property type="match status" value="1"/>
</dbReference>
<evidence type="ECO:0000313" key="11">
    <source>
        <dbReference type="EMBL" id="SEH15826.1"/>
    </source>
</evidence>
<evidence type="ECO:0000313" key="12">
    <source>
        <dbReference type="Proteomes" id="UP000222056"/>
    </source>
</evidence>
<proteinExistence type="predicted"/>